<keyword evidence="2" id="KW-1185">Reference proteome</keyword>
<comment type="caution">
    <text evidence="1">The sequence shown here is derived from an EMBL/GenBank/DDBJ whole genome shotgun (WGS) entry which is preliminary data.</text>
</comment>
<dbReference type="AlphaFoldDB" id="A0A4R8LW50"/>
<evidence type="ECO:0000313" key="1">
    <source>
        <dbReference type="EMBL" id="TDY52123.1"/>
    </source>
</evidence>
<name>A0A4R8LW50_9BURK</name>
<proteinExistence type="predicted"/>
<gene>
    <name evidence="1" type="ORF">BX592_1057</name>
</gene>
<sequence length="128" mass="13843">MTYSCADFTADVMQCLVHSQAIRATDIPDDDPGRSADMAVEAIVSMHRASLSSRFVRELLDEVDSLDVVASRYGGGALMFLFYLQSAILNESCIAAQGDSAARAVALVSHLPSGEEWLKHVRMDPAHA</sequence>
<accession>A0A4R8LW50</accession>
<dbReference type="EMBL" id="SORE01000005">
    <property type="protein sequence ID" value="TDY52123.1"/>
    <property type="molecule type" value="Genomic_DNA"/>
</dbReference>
<evidence type="ECO:0000313" key="2">
    <source>
        <dbReference type="Proteomes" id="UP000295509"/>
    </source>
</evidence>
<organism evidence="1 2">
    <name type="scientific">Paraburkholderia rhizosphaerae</name>
    <dbReference type="NCBI Taxonomy" id="480658"/>
    <lineage>
        <taxon>Bacteria</taxon>
        <taxon>Pseudomonadati</taxon>
        <taxon>Pseudomonadota</taxon>
        <taxon>Betaproteobacteria</taxon>
        <taxon>Burkholderiales</taxon>
        <taxon>Burkholderiaceae</taxon>
        <taxon>Paraburkholderia</taxon>
    </lineage>
</organism>
<dbReference type="Proteomes" id="UP000295509">
    <property type="component" value="Unassembled WGS sequence"/>
</dbReference>
<protein>
    <submittedName>
        <fullName evidence="1">Uncharacterized protein</fullName>
    </submittedName>
</protein>
<reference evidence="1 2" key="1">
    <citation type="submission" date="2019-03" db="EMBL/GenBank/DDBJ databases">
        <title>Genomic Encyclopedia of Type Strains, Phase III (KMG-III): the genomes of soil and plant-associated and newly described type strains.</title>
        <authorList>
            <person name="Whitman W."/>
        </authorList>
    </citation>
    <scope>NUCLEOTIDE SEQUENCE [LARGE SCALE GENOMIC DNA]</scope>
    <source>
        <strain evidence="1 2">LMG 29544</strain>
    </source>
</reference>